<organism evidence="3 4">
    <name type="scientific">Varroa destructor</name>
    <name type="common">Honeybee mite</name>
    <dbReference type="NCBI Taxonomy" id="109461"/>
    <lineage>
        <taxon>Eukaryota</taxon>
        <taxon>Metazoa</taxon>
        <taxon>Ecdysozoa</taxon>
        <taxon>Arthropoda</taxon>
        <taxon>Chelicerata</taxon>
        <taxon>Arachnida</taxon>
        <taxon>Acari</taxon>
        <taxon>Parasitiformes</taxon>
        <taxon>Mesostigmata</taxon>
        <taxon>Gamasina</taxon>
        <taxon>Dermanyssoidea</taxon>
        <taxon>Varroidae</taxon>
        <taxon>Varroa</taxon>
    </lineage>
</organism>
<feature type="compositionally biased region" description="Low complexity" evidence="1">
    <location>
        <begin position="509"/>
        <end position="519"/>
    </location>
</feature>
<protein>
    <recommendedName>
        <fullName evidence="2">SAC3/GANP/THP3 conserved domain-containing protein</fullName>
    </recommendedName>
</protein>
<dbReference type="GO" id="GO:0005634">
    <property type="term" value="C:nucleus"/>
    <property type="evidence" value="ECO:0007669"/>
    <property type="project" value="TreeGrafter"/>
</dbReference>
<feature type="region of interest" description="Disordered" evidence="1">
    <location>
        <begin position="548"/>
        <end position="568"/>
    </location>
</feature>
<feature type="region of interest" description="Disordered" evidence="1">
    <location>
        <begin position="317"/>
        <end position="446"/>
    </location>
</feature>
<feature type="region of interest" description="Disordered" evidence="1">
    <location>
        <begin position="225"/>
        <end position="255"/>
    </location>
</feature>
<dbReference type="EnsemblMetazoa" id="XM_022811223">
    <property type="protein sequence ID" value="XP_022666958"/>
    <property type="gene ID" value="LOC111252788"/>
</dbReference>
<evidence type="ECO:0000256" key="1">
    <source>
        <dbReference type="SAM" id="MobiDB-lite"/>
    </source>
</evidence>
<dbReference type="Proteomes" id="UP000594260">
    <property type="component" value="Unplaced"/>
</dbReference>
<dbReference type="GeneID" id="111252788"/>
<feature type="compositionally biased region" description="Polar residues" evidence="1">
    <location>
        <begin position="549"/>
        <end position="561"/>
    </location>
</feature>
<evidence type="ECO:0000313" key="3">
    <source>
        <dbReference type="EnsemblMetazoa" id="XP_022666960"/>
    </source>
</evidence>
<feature type="region of interest" description="Disordered" evidence="1">
    <location>
        <begin position="63"/>
        <end position="91"/>
    </location>
</feature>
<dbReference type="Gene3D" id="1.25.40.990">
    <property type="match status" value="1"/>
</dbReference>
<name>A0A7M7KJP8_VARDE</name>
<dbReference type="AlphaFoldDB" id="A0A7M7KJP8"/>
<feature type="compositionally biased region" description="Low complexity" evidence="1">
    <location>
        <begin position="186"/>
        <end position="197"/>
    </location>
</feature>
<feature type="region of interest" description="Disordered" evidence="1">
    <location>
        <begin position="121"/>
        <end position="146"/>
    </location>
</feature>
<feature type="domain" description="SAC3/GANP/THP3 conserved" evidence="2">
    <location>
        <begin position="607"/>
        <end position="820"/>
    </location>
</feature>
<feature type="compositionally biased region" description="Polar residues" evidence="1">
    <location>
        <begin position="473"/>
        <end position="495"/>
    </location>
</feature>
<dbReference type="OrthoDB" id="199574at2759"/>
<feature type="compositionally biased region" description="Pro residues" evidence="1">
    <location>
        <begin position="11"/>
        <end position="20"/>
    </location>
</feature>
<dbReference type="Pfam" id="PF03399">
    <property type="entry name" value="SAC3_GANP"/>
    <property type="match status" value="1"/>
</dbReference>
<dbReference type="EnsemblMetazoa" id="XM_022811225">
    <property type="protein sequence ID" value="XP_022666960"/>
    <property type="gene ID" value="LOC111252788"/>
</dbReference>
<reference evidence="3" key="1">
    <citation type="submission" date="2021-01" db="UniProtKB">
        <authorList>
            <consortium name="EnsemblMetazoa"/>
        </authorList>
    </citation>
    <scope>IDENTIFICATION</scope>
</reference>
<dbReference type="InterPro" id="IPR045107">
    <property type="entry name" value="SAC3/GANP/THP3"/>
</dbReference>
<dbReference type="FunCoup" id="A0A7M7KJP8">
    <property type="interactions" value="1646"/>
</dbReference>
<dbReference type="PANTHER" id="PTHR12436">
    <property type="entry name" value="80 KDA MCM3-ASSOCIATED PROTEIN"/>
    <property type="match status" value="1"/>
</dbReference>
<evidence type="ECO:0000313" key="4">
    <source>
        <dbReference type="Proteomes" id="UP000594260"/>
    </source>
</evidence>
<sequence>MDAHLNVAELPLPPGPPPQRPAWEKAMEELAKVNPRAAAAPRVLSSATTPFPPAQMDAFTGSWGSPGFGAWAPQQQQQQPNTRQPNGPFPVDMSGAGVGFPPVYAPLAGVQAPAWGWGVGPRHRSSRNNFNGAQQHRGSSIGANRLGNGVVRGDMVSSMGLVNHINNSTEILGKANMNSSGMVQHSPSPTSQQTQQPYRGSQPGVTGGAELQVGNGMKMSIVNGTTMPQTIGTSTGNNQQKQQAESGNNASTGSSYLTEWPIALQDYTRRSFAKCKTEFDKQQVEIIIRGKVTAATDSKRLWTHDWANEPLPKVYSETVEESRRQEEERVQAKANAERQRQEQIKRSKAERAKLKAEAERQRQEQLKQQKVEAERLRQLKRATKNEPPHSRLSSGKDKRSSLNDSINGHRSDAIEEDDDDDKSSLSRSRRSSEVVIRSEINSERQRLAEAMSRLSGDDLRLMVGSLGAAGLGNKQNNKSEGISSAFSKQSLSGNRVSGRGSEWSKGLHASSSSSNNAKKNQNDKLKKRFAGDELKTSPSQLQKRARRFANNNDSASPSGSANGKPIRKTDMTMNATLSDNYNWYEDWSGAPIEGTCQDIEKAYFRLTSAPDPSSVRPVHVLRRSLEHIKKAWIAKQDYHYVCDQLKSVRQDLTVQCVRSLFSIDVYETHARIALEKGDHEEFNQCQTQLASLYAEFPDARHRLEFAGYKLLYHVFTRNVLDMNKTLASLSAEERSHPVVAHAVKVISAVNTDNYSRFFRLYQDAPRMGAYIMEWSVGRMRILAYKAILKTFRPGVSVTYLEKSLLFPGRLELKAFLVEQGAVLTADQQNVECKESLARMS</sequence>
<dbReference type="InParanoid" id="A0A7M7KJP8"/>
<feature type="compositionally biased region" description="Basic and acidic residues" evidence="1">
    <location>
        <begin position="320"/>
        <end position="413"/>
    </location>
</feature>
<dbReference type="RefSeq" id="XP_022666960.1">
    <property type="nucleotide sequence ID" value="XM_022811225.1"/>
</dbReference>
<feature type="compositionally biased region" description="Polar residues" evidence="1">
    <location>
        <begin position="127"/>
        <end position="142"/>
    </location>
</feature>
<dbReference type="RefSeq" id="XP_022666958.1">
    <property type="nucleotide sequence ID" value="XM_022811223.1"/>
</dbReference>
<dbReference type="KEGG" id="vde:111252788"/>
<feature type="region of interest" description="Disordered" evidence="1">
    <location>
        <begin position="1"/>
        <end position="22"/>
    </location>
</feature>
<keyword evidence="4" id="KW-1185">Reference proteome</keyword>
<evidence type="ECO:0000259" key="2">
    <source>
        <dbReference type="Pfam" id="PF03399"/>
    </source>
</evidence>
<feature type="region of interest" description="Disordered" evidence="1">
    <location>
        <begin position="178"/>
        <end position="211"/>
    </location>
</feature>
<feature type="region of interest" description="Disordered" evidence="1">
    <location>
        <begin position="470"/>
        <end position="522"/>
    </location>
</feature>
<dbReference type="PANTHER" id="PTHR12436:SF4">
    <property type="entry name" value="LEUKOCYTE RECEPTOR CLUSTER MEMBER 8"/>
    <property type="match status" value="1"/>
</dbReference>
<dbReference type="InterPro" id="IPR005062">
    <property type="entry name" value="SAC3/GANP/THP3_conserved"/>
</dbReference>
<accession>A0A7M7KJP8</accession>
<proteinExistence type="predicted"/>